<dbReference type="PANTHER" id="PTHR37842">
    <property type="match status" value="1"/>
</dbReference>
<dbReference type="InterPro" id="IPR041437">
    <property type="entry name" value="GH115_C"/>
</dbReference>
<dbReference type="Gene3D" id="3.20.20.520">
    <property type="entry name" value="Glycosyl hydrolase family 115"/>
    <property type="match status" value="1"/>
</dbReference>
<organism evidence="4 5">
    <name type="scientific">Puia dinghuensis</name>
    <dbReference type="NCBI Taxonomy" id="1792502"/>
    <lineage>
        <taxon>Bacteria</taxon>
        <taxon>Pseudomonadati</taxon>
        <taxon>Bacteroidota</taxon>
        <taxon>Chitinophagia</taxon>
        <taxon>Chitinophagales</taxon>
        <taxon>Chitinophagaceae</taxon>
        <taxon>Puia</taxon>
    </lineage>
</organism>
<evidence type="ECO:0000256" key="2">
    <source>
        <dbReference type="SAM" id="SignalP"/>
    </source>
</evidence>
<dbReference type="InterPro" id="IPR029018">
    <property type="entry name" value="Hex-like_dom2"/>
</dbReference>
<dbReference type="InterPro" id="IPR031924">
    <property type="entry name" value="GH115"/>
</dbReference>
<proteinExistence type="predicted"/>
<accession>A0A8J2UAT9</accession>
<dbReference type="Pfam" id="PF17829">
    <property type="entry name" value="GH115_C"/>
    <property type="match status" value="1"/>
</dbReference>
<dbReference type="PANTHER" id="PTHR37842:SF2">
    <property type="entry name" value="GYLCOSYL HYDROLASE 115 C-TERMINAL DOMAIN-CONTAINING PROTEIN"/>
    <property type="match status" value="1"/>
</dbReference>
<dbReference type="GO" id="GO:0016787">
    <property type="term" value="F:hydrolase activity"/>
    <property type="evidence" value="ECO:0007669"/>
    <property type="project" value="UniProtKB-KW"/>
</dbReference>
<dbReference type="RefSeq" id="WP_188929591.1">
    <property type="nucleotide sequence ID" value="NZ_BMJC01000001.1"/>
</dbReference>
<name>A0A8J2UAT9_9BACT</name>
<dbReference type="Proteomes" id="UP000607559">
    <property type="component" value="Unassembled WGS sequence"/>
</dbReference>
<dbReference type="Gene3D" id="2.60.120.1620">
    <property type="match status" value="1"/>
</dbReference>
<dbReference type="SUPFAM" id="SSF55545">
    <property type="entry name" value="beta-N-acetylhexosaminidase-like domain"/>
    <property type="match status" value="1"/>
</dbReference>
<dbReference type="EMBL" id="BMJC01000001">
    <property type="protein sequence ID" value="GGA90631.1"/>
    <property type="molecule type" value="Genomic_DNA"/>
</dbReference>
<keyword evidence="5" id="KW-1185">Reference proteome</keyword>
<protein>
    <recommendedName>
        <fullName evidence="3">Gylcosyl hydrolase 115 C-terminal domain-containing protein</fullName>
    </recommendedName>
</protein>
<evidence type="ECO:0000313" key="4">
    <source>
        <dbReference type="EMBL" id="GGA90631.1"/>
    </source>
</evidence>
<keyword evidence="1" id="KW-0378">Hydrolase</keyword>
<feature type="chain" id="PRO_5035289761" description="Gylcosyl hydrolase 115 C-terminal domain-containing protein" evidence="2">
    <location>
        <begin position="20"/>
        <end position="942"/>
    </location>
</feature>
<dbReference type="InterPro" id="IPR042301">
    <property type="entry name" value="GH115_sf"/>
</dbReference>
<dbReference type="AlphaFoldDB" id="A0A8J2UAT9"/>
<evidence type="ECO:0000256" key="1">
    <source>
        <dbReference type="ARBA" id="ARBA00022801"/>
    </source>
</evidence>
<dbReference type="Pfam" id="PF15979">
    <property type="entry name" value="Glyco_hydro_115"/>
    <property type="match status" value="1"/>
</dbReference>
<evidence type="ECO:0000259" key="3">
    <source>
        <dbReference type="Pfam" id="PF17829"/>
    </source>
</evidence>
<feature type="domain" description="Gylcosyl hydrolase 115 C-terminal" evidence="3">
    <location>
        <begin position="769"/>
        <end position="937"/>
    </location>
</feature>
<keyword evidence="2" id="KW-0732">Signal</keyword>
<reference evidence="4" key="2">
    <citation type="submission" date="2020-09" db="EMBL/GenBank/DDBJ databases">
        <authorList>
            <person name="Sun Q."/>
            <person name="Zhou Y."/>
        </authorList>
    </citation>
    <scope>NUCLEOTIDE SEQUENCE</scope>
    <source>
        <strain evidence="4">CGMCC 1.15448</strain>
    </source>
</reference>
<dbReference type="GO" id="GO:0005975">
    <property type="term" value="P:carbohydrate metabolic process"/>
    <property type="evidence" value="ECO:0007669"/>
    <property type="project" value="UniProtKB-ARBA"/>
</dbReference>
<dbReference type="Gene3D" id="1.20.58.2150">
    <property type="match status" value="1"/>
</dbReference>
<reference evidence="4" key="1">
    <citation type="journal article" date="2014" name="Int. J. Syst. Evol. Microbiol.">
        <title>Complete genome sequence of Corynebacterium casei LMG S-19264T (=DSM 44701T), isolated from a smear-ripened cheese.</title>
        <authorList>
            <consortium name="US DOE Joint Genome Institute (JGI-PGF)"/>
            <person name="Walter F."/>
            <person name="Albersmeier A."/>
            <person name="Kalinowski J."/>
            <person name="Ruckert C."/>
        </authorList>
    </citation>
    <scope>NUCLEOTIDE SEQUENCE</scope>
    <source>
        <strain evidence="4">CGMCC 1.15448</strain>
    </source>
</reference>
<gene>
    <name evidence="4" type="ORF">GCM10011511_12370</name>
</gene>
<sequence>MKKIFLVLLSALPVLTTAAQDFPLVSQTQGATPIYVDPQDHWLVKKVASMFCEDVERITGTKPLLLHTLPEVSIPRLIIIGSRDSSAIIRQLLEKAALSAKQTGKWEAYTRKTLRHPTPRIGEALIIAGSDRRGTAYGVLQLSRQLGVSPWYYWADVPTQHKDELYCKRTFTESDGPAIKYRGFFINDEAPALSGWVHTTFGNFNHLFYEHVFELLLRLKANYLWPAMWGNAFNDDDTLNPILASRYGIVMGTSHHEPMLRAQQEWKRYGSGPWDYTTNAAVLDSFWEKGIVHMDQHESIVTIGMRGDGDKPMTEGSNIALLEKIVADQRNMIHKVTGKDPAATPQSWALYKEVQDYYDKGMRVPDDVTLLLCDDNWGNVRKLPISTDKPRTGGYGLYYHFDYVGGPRNYKWINTNPLPRAWEELHLTKEYGVDKIWIVNVGDIKPLEFPTQFFLDYAWDPSAIPAQGLADYTFQWATAQFGPDHAADIADILAKYAKYNGRRKPELLSPDTYSLFNYREAQSVVSDYKLLAEKATAISKQLPAEYHDAYFELVAYPVFASANLNELYYTVALNHLYARQGRVLTDSLAAEAKGLFIKDSLMAYTYNHNVANGKWPHMMDQTHIGYTYWQEPRHNNMPATDTIDLATAKDPTWGIAVEGATDWWPNATTEARLPSFNPYDNAGHFIDIFNRSAHPFTYTITTGEPWIHIDKANPTISTEQRIWVSIDWQKAPKSSGLTGLKITGPSGPPVKIKIILDNPAPPPPASFKGFIETGGCVSIEAEHYSRAVTNPTIQWLTIPDLGRTGSAVQAIPVTAKSITPGGNSPHLEYQVYLFDTGAVNVQAYFSPILEFNRKPIHYAIAFDNEQPQTIDLSTGNEARGSWDKMVSYNIRIVLSKHILTRPGIHTLKVYFVDPGPVLQKLVIDAGGAKPSYLGPPESPTYN</sequence>
<comment type="caution">
    <text evidence="4">The sequence shown here is derived from an EMBL/GenBank/DDBJ whole genome shotgun (WGS) entry which is preliminary data.</text>
</comment>
<evidence type="ECO:0000313" key="5">
    <source>
        <dbReference type="Proteomes" id="UP000607559"/>
    </source>
</evidence>
<dbReference type="Gene3D" id="3.30.379.10">
    <property type="entry name" value="Chitobiase/beta-hexosaminidase domain 2-like"/>
    <property type="match status" value="1"/>
</dbReference>
<feature type="signal peptide" evidence="2">
    <location>
        <begin position="1"/>
        <end position="19"/>
    </location>
</feature>